<evidence type="ECO:0000313" key="2">
    <source>
        <dbReference type="Proteomes" id="UP000613208"/>
    </source>
</evidence>
<organism evidence="1 2">
    <name type="scientific">Anaerostipes butyraticus</name>
    <dbReference type="NCBI Taxonomy" id="645466"/>
    <lineage>
        <taxon>Bacteria</taxon>
        <taxon>Bacillati</taxon>
        <taxon>Bacillota</taxon>
        <taxon>Clostridia</taxon>
        <taxon>Lachnospirales</taxon>
        <taxon>Lachnospiraceae</taxon>
        <taxon>Anaerostipes</taxon>
    </lineage>
</organism>
<sequence>MIISCNCYLLYGRSSQDYKSVYEIGSTESPDWEYTARSFMYENAGDSYTVFVRLTDKKSGREKNIYQEEQKNLDVRMKWMSNGIIQINGRRIRI</sequence>
<evidence type="ECO:0000313" key="1">
    <source>
        <dbReference type="EMBL" id="GFO84332.1"/>
    </source>
</evidence>
<comment type="caution">
    <text evidence="1">The sequence shown here is derived from an EMBL/GenBank/DDBJ whole genome shotgun (WGS) entry which is preliminary data.</text>
</comment>
<dbReference type="AlphaFoldDB" id="A0A916Q4V4"/>
<reference evidence="1" key="1">
    <citation type="submission" date="2020-06" db="EMBL/GenBank/DDBJ databases">
        <title>Characterization of fructooligosaccharide metabolism and fructooligosaccharide-degrading enzymes in human commensal butyrate producers.</title>
        <authorList>
            <person name="Tanno H."/>
            <person name="Fujii T."/>
            <person name="Hirano K."/>
            <person name="Maeno S."/>
            <person name="Tonozuka T."/>
            <person name="Sakamoto M."/>
            <person name="Ohkuma M."/>
            <person name="Tochio T."/>
            <person name="Endo A."/>
        </authorList>
    </citation>
    <scope>NUCLEOTIDE SEQUENCE</scope>
    <source>
        <strain evidence="1">JCM 17466</strain>
    </source>
</reference>
<accession>A0A916Q4V4</accession>
<keyword evidence="2" id="KW-1185">Reference proteome</keyword>
<gene>
    <name evidence="1" type="ORF">ANBU17_06790</name>
</gene>
<dbReference type="Pfam" id="PF17428">
    <property type="entry name" value="DUF5412"/>
    <property type="match status" value="1"/>
</dbReference>
<protein>
    <submittedName>
        <fullName evidence="1">Uncharacterized protein</fullName>
    </submittedName>
</protein>
<name>A0A916Q4V4_9FIRM</name>
<proteinExistence type="predicted"/>
<dbReference type="InterPro" id="IPR035406">
    <property type="entry name" value="DUF5412"/>
</dbReference>
<dbReference type="EMBL" id="BLYI01000014">
    <property type="protein sequence ID" value="GFO84332.1"/>
    <property type="molecule type" value="Genomic_DNA"/>
</dbReference>
<dbReference type="Proteomes" id="UP000613208">
    <property type="component" value="Unassembled WGS sequence"/>
</dbReference>